<accession>A0A418SPI7</accession>
<proteinExistence type="predicted"/>
<evidence type="ECO:0000313" key="3">
    <source>
        <dbReference type="EMBL" id="RJE82777.1"/>
    </source>
</evidence>
<dbReference type="InterPro" id="IPR028992">
    <property type="entry name" value="Hedgehog/Intein_dom"/>
</dbReference>
<reference evidence="4" key="1">
    <citation type="submission" date="2018-09" db="EMBL/GenBank/DDBJ databases">
        <title>Acidovorax cavernicola nov. sp. isolated from Gruta de las Maravillas (Aracena, Spain).</title>
        <authorList>
            <person name="Jurado V."/>
            <person name="Gutierrez-Patricio S."/>
            <person name="Gonzalez-Pimentel J.L."/>
            <person name="Miller A.Z."/>
            <person name="Laiz L."/>
            <person name="Saiz-Jimenez C."/>
        </authorList>
    </citation>
    <scope>NUCLEOTIDE SEQUENCE [LARGE SCALE GENOMIC DNA]</scope>
    <source>
        <strain evidence="4">1011MAR3C25</strain>
    </source>
</reference>
<dbReference type="AlphaFoldDB" id="A0A418SPI7"/>
<dbReference type="InterPro" id="IPR036844">
    <property type="entry name" value="Hint_dom_sf"/>
</dbReference>
<feature type="region of interest" description="Disordered" evidence="1">
    <location>
        <begin position="246"/>
        <end position="279"/>
    </location>
</feature>
<dbReference type="OrthoDB" id="6305173at2"/>
<name>A0A418SPI7_9RHOB</name>
<evidence type="ECO:0000256" key="1">
    <source>
        <dbReference type="SAM" id="MobiDB-lite"/>
    </source>
</evidence>
<gene>
    <name evidence="3" type="ORF">D3P04_18890</name>
</gene>
<feature type="domain" description="Hedgehog/Intein (Hint)" evidence="2">
    <location>
        <begin position="76"/>
        <end position="222"/>
    </location>
</feature>
<dbReference type="Proteomes" id="UP000284202">
    <property type="component" value="Unassembled WGS sequence"/>
</dbReference>
<dbReference type="SUPFAM" id="SSF51294">
    <property type="entry name" value="Hedgehog/intein (Hint) domain"/>
    <property type="match status" value="1"/>
</dbReference>
<organism evidence="3 4">
    <name type="scientific">Paracoccus onubensis</name>
    <dbReference type="NCBI Taxonomy" id="1675788"/>
    <lineage>
        <taxon>Bacteria</taxon>
        <taxon>Pseudomonadati</taxon>
        <taxon>Pseudomonadota</taxon>
        <taxon>Alphaproteobacteria</taxon>
        <taxon>Rhodobacterales</taxon>
        <taxon>Paracoccaceae</taxon>
        <taxon>Paracoccus</taxon>
    </lineage>
</organism>
<keyword evidence="4" id="KW-1185">Reference proteome</keyword>
<dbReference type="Gene3D" id="2.170.16.10">
    <property type="entry name" value="Hedgehog/Intein (Hint) domain"/>
    <property type="match status" value="1"/>
</dbReference>
<evidence type="ECO:0000313" key="4">
    <source>
        <dbReference type="Proteomes" id="UP000284202"/>
    </source>
</evidence>
<feature type="compositionally biased region" description="Basic residues" evidence="1">
    <location>
        <begin position="262"/>
        <end position="272"/>
    </location>
</feature>
<sequence>MASYNATVTYVDGTTAQTSVFLFQDYNGLTYWAPEASDNAAQDILEAKAIQSLTTHGVATNNFSLGANRQTWDYVTCFTPGTLIETAGGAKPIETLQSGDVVLTRDNGLQPIRWIGSRKIDSATLEAAPNLRPIRIKAGSLGANTPGSDLIVSPQHRVLVRSKIAQRMFGTNEVLVAAKQLLEIEGIEIAGDIHEVEYFHFMFDCHEIVFSNGAETESLYTGPVALRSVSPESRKEILSLFPELAEDGSKPQPARLLTSGRQGRRLAHRHAKNQQEMVY</sequence>
<dbReference type="EMBL" id="QZCG01000014">
    <property type="protein sequence ID" value="RJE82777.1"/>
    <property type="molecule type" value="Genomic_DNA"/>
</dbReference>
<dbReference type="Pfam" id="PF13403">
    <property type="entry name" value="Hint_2"/>
    <property type="match status" value="1"/>
</dbReference>
<evidence type="ECO:0000259" key="2">
    <source>
        <dbReference type="Pfam" id="PF13403"/>
    </source>
</evidence>
<comment type="caution">
    <text evidence="3">The sequence shown here is derived from an EMBL/GenBank/DDBJ whole genome shotgun (WGS) entry which is preliminary data.</text>
</comment>
<protein>
    <submittedName>
        <fullName evidence="3">Hemolysin</fullName>
    </submittedName>
</protein>